<dbReference type="Proteomes" id="UP001062846">
    <property type="component" value="Chromosome 2"/>
</dbReference>
<sequence length="281" mass="30659">MVGAGGERGCGCALVAVNGGREVVGMLLPTARTHLQPLRFSNLQKPQLHRTIVLPTLYQRLHRSHQHLCEYEVIYADGFFTIGLFASETLTLTPSDVFLGFAFGCGLHNTSPFSGVTGFSGILAGFLGLGRGPPSLVAQTASKYGSYFSYCLPTLYSSSGTLFFRHSNRLRHLHYVCAAGGIRCSPDEVPVIDDKLHDDSGWVTIRHVLRLQRSRYGGVPDDKLLFGGDVEVPIPFPRILTGSKELNCLAFAGNSNASDFGVSGVGSSRLWMWFMMLLVER</sequence>
<evidence type="ECO:0000313" key="2">
    <source>
        <dbReference type="Proteomes" id="UP001062846"/>
    </source>
</evidence>
<evidence type="ECO:0000313" key="1">
    <source>
        <dbReference type="EMBL" id="KAI8569357.1"/>
    </source>
</evidence>
<dbReference type="EMBL" id="CM046389">
    <property type="protein sequence ID" value="KAI8569357.1"/>
    <property type="molecule type" value="Genomic_DNA"/>
</dbReference>
<organism evidence="1 2">
    <name type="scientific">Rhododendron molle</name>
    <name type="common">Chinese azalea</name>
    <name type="synonym">Azalea mollis</name>
    <dbReference type="NCBI Taxonomy" id="49168"/>
    <lineage>
        <taxon>Eukaryota</taxon>
        <taxon>Viridiplantae</taxon>
        <taxon>Streptophyta</taxon>
        <taxon>Embryophyta</taxon>
        <taxon>Tracheophyta</taxon>
        <taxon>Spermatophyta</taxon>
        <taxon>Magnoliopsida</taxon>
        <taxon>eudicotyledons</taxon>
        <taxon>Gunneridae</taxon>
        <taxon>Pentapetalae</taxon>
        <taxon>asterids</taxon>
        <taxon>Ericales</taxon>
        <taxon>Ericaceae</taxon>
        <taxon>Ericoideae</taxon>
        <taxon>Rhodoreae</taxon>
        <taxon>Rhododendron</taxon>
    </lineage>
</organism>
<name>A0ACC0PWG2_RHOML</name>
<protein>
    <submittedName>
        <fullName evidence="1">Uncharacterized protein</fullName>
    </submittedName>
</protein>
<gene>
    <name evidence="1" type="ORF">RHMOL_Rhmol02G0272400</name>
</gene>
<accession>A0ACC0PWG2</accession>
<proteinExistence type="predicted"/>
<reference evidence="1" key="1">
    <citation type="submission" date="2022-02" db="EMBL/GenBank/DDBJ databases">
        <title>Plant Genome Project.</title>
        <authorList>
            <person name="Zhang R.-G."/>
        </authorList>
    </citation>
    <scope>NUCLEOTIDE SEQUENCE</scope>
    <source>
        <strain evidence="1">AT1</strain>
    </source>
</reference>
<comment type="caution">
    <text evidence="1">The sequence shown here is derived from an EMBL/GenBank/DDBJ whole genome shotgun (WGS) entry which is preliminary data.</text>
</comment>
<keyword evidence="2" id="KW-1185">Reference proteome</keyword>